<evidence type="ECO:0000313" key="8">
    <source>
        <dbReference type="Proteomes" id="UP000509594"/>
    </source>
</evidence>
<dbReference type="OrthoDB" id="137390at2157"/>
<dbReference type="EMBL" id="CP058215">
    <property type="protein sequence ID" value="QLC50309.1"/>
    <property type="molecule type" value="Genomic_DNA"/>
</dbReference>
<feature type="transmembrane region" description="Helical" evidence="6">
    <location>
        <begin position="61"/>
        <end position="85"/>
    </location>
</feature>
<dbReference type="KEGG" id="mzi:HWN40_08680"/>
<feature type="transmembrane region" description="Helical" evidence="6">
    <location>
        <begin position="156"/>
        <end position="174"/>
    </location>
</feature>
<feature type="transmembrane region" description="Helical" evidence="6">
    <location>
        <begin position="32"/>
        <end position="49"/>
    </location>
</feature>
<keyword evidence="5 6" id="KW-0472">Membrane</keyword>
<proteinExistence type="inferred from homology"/>
<dbReference type="RefSeq" id="WP_176965365.1">
    <property type="nucleotide sequence ID" value="NZ_CP058215.1"/>
</dbReference>
<evidence type="ECO:0000256" key="5">
    <source>
        <dbReference type="ARBA" id="ARBA00023136"/>
    </source>
</evidence>
<dbReference type="GeneID" id="55821745"/>
<feature type="transmembrane region" description="Helical" evidence="6">
    <location>
        <begin position="264"/>
        <end position="280"/>
    </location>
</feature>
<evidence type="ECO:0000256" key="3">
    <source>
        <dbReference type="ARBA" id="ARBA00022692"/>
    </source>
</evidence>
<dbReference type="Pfam" id="PF01594">
    <property type="entry name" value="AI-2E_transport"/>
    <property type="match status" value="1"/>
</dbReference>
<evidence type="ECO:0000256" key="1">
    <source>
        <dbReference type="ARBA" id="ARBA00004141"/>
    </source>
</evidence>
<dbReference type="PANTHER" id="PTHR21716:SF4">
    <property type="entry name" value="TRANSMEMBRANE PROTEIN 245"/>
    <property type="match status" value="1"/>
</dbReference>
<accession>A0A7D5IC15</accession>
<keyword evidence="8" id="KW-1185">Reference proteome</keyword>
<gene>
    <name evidence="7" type="ORF">HWN40_08680</name>
</gene>
<evidence type="ECO:0000256" key="2">
    <source>
        <dbReference type="ARBA" id="ARBA00009773"/>
    </source>
</evidence>
<dbReference type="PANTHER" id="PTHR21716">
    <property type="entry name" value="TRANSMEMBRANE PROTEIN"/>
    <property type="match status" value="1"/>
</dbReference>
<keyword evidence="4 6" id="KW-1133">Transmembrane helix</keyword>
<evidence type="ECO:0000256" key="6">
    <source>
        <dbReference type="SAM" id="Phobius"/>
    </source>
</evidence>
<feature type="transmembrane region" description="Helical" evidence="6">
    <location>
        <begin position="230"/>
        <end position="252"/>
    </location>
</feature>
<evidence type="ECO:0000256" key="4">
    <source>
        <dbReference type="ARBA" id="ARBA00022989"/>
    </source>
</evidence>
<feature type="transmembrane region" description="Helical" evidence="6">
    <location>
        <begin position="195"/>
        <end position="224"/>
    </location>
</feature>
<dbReference type="AlphaFoldDB" id="A0A7D5IC15"/>
<dbReference type="InterPro" id="IPR002549">
    <property type="entry name" value="AI-2E-like"/>
</dbReference>
<dbReference type="Proteomes" id="UP000509594">
    <property type="component" value="Chromosome"/>
</dbReference>
<name>A0A7D5IC15_9EURY</name>
<comment type="subcellular location">
    <subcellularLocation>
        <location evidence="1">Membrane</location>
        <topology evidence="1">Multi-pass membrane protein</topology>
    </subcellularLocation>
</comment>
<dbReference type="GO" id="GO:0016020">
    <property type="term" value="C:membrane"/>
    <property type="evidence" value="ECO:0007669"/>
    <property type="project" value="UniProtKB-SubCell"/>
</dbReference>
<protein>
    <submittedName>
        <fullName evidence="7">AI-2E family transporter</fullName>
    </submittedName>
</protein>
<comment type="similarity">
    <text evidence="2">Belongs to the autoinducer-2 exporter (AI-2E) (TC 2.A.86) family.</text>
</comment>
<evidence type="ECO:0000313" key="7">
    <source>
        <dbReference type="EMBL" id="QLC50309.1"/>
    </source>
</evidence>
<feature type="transmembrane region" description="Helical" evidence="6">
    <location>
        <begin position="300"/>
        <end position="328"/>
    </location>
</feature>
<sequence length="357" mass="39692">MESFGKMSQALLVLAILSVVLAYALYPYINAFFGAFILYVLLRPLYNLLTSRLKVRPSIAAITMIILSIIIILIPLYVLFTIVVFQAQNALLNIDEITAYAEAVNIHVLQVSRELLPVEINLQERLLELATGIAKYFSVMVLDAIQEVGRRAIEFIIMYFLLFYLFVGENSAFLKDLQRAFPFNEKNTDRLLAEFRLLVQTTMISSGVIAVVQGGILALTFYLLDIEGAVLWGFITAVLSFLPVVGPPIIWIPAVIFQLLQQDYFSAAGVLIGGVILSSVDNFLRPAIQEKVGKIHPLVSLIGVIIGLNLFGLLGIIIGPLLLSYVVLMARMFHEEYLTPKNLLPESINPAIDEKSD</sequence>
<reference evidence="7 8" key="1">
    <citation type="submission" date="2020-06" db="EMBL/GenBank/DDBJ databases">
        <title>Methanolobus halotolerans sp. nov., isolated from a saline lake Tus in Siberia.</title>
        <authorList>
            <person name="Shen Y."/>
            <person name="Chen S.-C."/>
            <person name="Lai M.-C."/>
            <person name="Huang H.-H."/>
            <person name="Chiu H.-H."/>
            <person name="Tang S.-L."/>
            <person name="Rogozin D.Y."/>
            <person name="Degermendzhy A.G."/>
        </authorList>
    </citation>
    <scope>NUCLEOTIDE SEQUENCE [LARGE SCALE GENOMIC DNA]</scope>
    <source>
        <strain evidence="7 8">DSM 21339</strain>
    </source>
</reference>
<keyword evidence="3 6" id="KW-0812">Transmembrane</keyword>
<organism evidence="7 8">
    <name type="scientific">Methanolobus zinderi</name>
    <dbReference type="NCBI Taxonomy" id="536044"/>
    <lineage>
        <taxon>Archaea</taxon>
        <taxon>Methanobacteriati</taxon>
        <taxon>Methanobacteriota</taxon>
        <taxon>Stenosarchaea group</taxon>
        <taxon>Methanomicrobia</taxon>
        <taxon>Methanosarcinales</taxon>
        <taxon>Methanosarcinaceae</taxon>
        <taxon>Methanolobus</taxon>
    </lineage>
</organism>